<dbReference type="AlphaFoldDB" id="A0AAV7T8K2"/>
<evidence type="ECO:0000259" key="6">
    <source>
        <dbReference type="PROSITE" id="PS50212"/>
    </source>
</evidence>
<dbReference type="InterPro" id="IPR008937">
    <property type="entry name" value="Ras-like_GEF"/>
</dbReference>
<dbReference type="InterPro" id="IPR019804">
    <property type="entry name" value="Ras_G-nucl-exch_fac_CS"/>
</dbReference>
<keyword evidence="1 2" id="KW-0344">Guanine-nucleotide releasing factor</keyword>
<organism evidence="7 8">
    <name type="scientific">Pleurodeles waltl</name>
    <name type="common">Iberian ribbed newt</name>
    <dbReference type="NCBI Taxonomy" id="8319"/>
    <lineage>
        <taxon>Eukaryota</taxon>
        <taxon>Metazoa</taxon>
        <taxon>Chordata</taxon>
        <taxon>Craniata</taxon>
        <taxon>Vertebrata</taxon>
        <taxon>Euteleostomi</taxon>
        <taxon>Amphibia</taxon>
        <taxon>Batrachia</taxon>
        <taxon>Caudata</taxon>
        <taxon>Salamandroidea</taxon>
        <taxon>Salamandridae</taxon>
        <taxon>Pleurodelinae</taxon>
        <taxon>Pleurodeles</taxon>
    </lineage>
</organism>
<dbReference type="InterPro" id="IPR000651">
    <property type="entry name" value="Ras-like_Gua-exchang_fac_N"/>
</dbReference>
<evidence type="ECO:0000256" key="1">
    <source>
        <dbReference type="ARBA" id="ARBA00022658"/>
    </source>
</evidence>
<evidence type="ECO:0000256" key="3">
    <source>
        <dbReference type="SAM" id="MobiDB-lite"/>
    </source>
</evidence>
<dbReference type="Pfam" id="PF00618">
    <property type="entry name" value="RasGEF_N"/>
    <property type="match status" value="1"/>
</dbReference>
<evidence type="ECO:0000259" key="5">
    <source>
        <dbReference type="PROSITE" id="PS50200"/>
    </source>
</evidence>
<feature type="compositionally biased region" description="Polar residues" evidence="3">
    <location>
        <begin position="107"/>
        <end position="129"/>
    </location>
</feature>
<evidence type="ECO:0000256" key="2">
    <source>
        <dbReference type="PROSITE-ProRule" id="PRU00168"/>
    </source>
</evidence>
<protein>
    <recommendedName>
        <fullName evidence="9">Ral guanine nucleotide dissociation stimulator-like 3</fullName>
    </recommendedName>
</protein>
<feature type="compositionally biased region" description="Basic and acidic residues" evidence="3">
    <location>
        <begin position="30"/>
        <end position="61"/>
    </location>
</feature>
<feature type="compositionally biased region" description="Polar residues" evidence="3">
    <location>
        <begin position="62"/>
        <end position="89"/>
    </location>
</feature>
<feature type="domain" description="N-terminal Ras-GEF" evidence="6">
    <location>
        <begin position="206"/>
        <end position="339"/>
    </location>
</feature>
<feature type="domain" description="Ras-associating" evidence="5">
    <location>
        <begin position="764"/>
        <end position="851"/>
    </location>
</feature>
<dbReference type="SMART" id="SM00147">
    <property type="entry name" value="RasGEF"/>
    <property type="match status" value="1"/>
</dbReference>
<dbReference type="GO" id="GO:0005085">
    <property type="term" value="F:guanyl-nucleotide exchange factor activity"/>
    <property type="evidence" value="ECO:0007669"/>
    <property type="project" value="UniProtKB-KW"/>
</dbReference>
<evidence type="ECO:0000259" key="4">
    <source>
        <dbReference type="PROSITE" id="PS50009"/>
    </source>
</evidence>
<dbReference type="InterPro" id="IPR023578">
    <property type="entry name" value="Ras_GEF_dom_sf"/>
</dbReference>
<dbReference type="SMART" id="SM00229">
    <property type="entry name" value="RasGEFN"/>
    <property type="match status" value="1"/>
</dbReference>
<dbReference type="Gene3D" id="1.20.870.10">
    <property type="entry name" value="Son of sevenless (SoS) protein Chain: S domain 1"/>
    <property type="match status" value="1"/>
</dbReference>
<keyword evidence="8" id="KW-1185">Reference proteome</keyword>
<dbReference type="PANTHER" id="PTHR23113">
    <property type="entry name" value="GUANINE NUCLEOTIDE EXCHANGE FACTOR"/>
    <property type="match status" value="1"/>
</dbReference>
<dbReference type="SMART" id="SM00314">
    <property type="entry name" value="RA"/>
    <property type="match status" value="1"/>
</dbReference>
<dbReference type="GO" id="GO:0005886">
    <property type="term" value="C:plasma membrane"/>
    <property type="evidence" value="ECO:0007669"/>
    <property type="project" value="TreeGrafter"/>
</dbReference>
<feature type="region of interest" description="Disordered" evidence="3">
    <location>
        <begin position="1"/>
        <end position="131"/>
    </location>
</feature>
<dbReference type="PROSITE" id="PS50212">
    <property type="entry name" value="RASGEF_NTER"/>
    <property type="match status" value="1"/>
</dbReference>
<evidence type="ECO:0008006" key="9">
    <source>
        <dbReference type="Google" id="ProtNLM"/>
    </source>
</evidence>
<feature type="compositionally biased region" description="Low complexity" evidence="3">
    <location>
        <begin position="684"/>
        <end position="693"/>
    </location>
</feature>
<reference evidence="7" key="1">
    <citation type="journal article" date="2022" name="bioRxiv">
        <title>Sequencing and chromosome-scale assembly of the giantPleurodeles waltlgenome.</title>
        <authorList>
            <person name="Brown T."/>
            <person name="Elewa A."/>
            <person name="Iarovenko S."/>
            <person name="Subramanian E."/>
            <person name="Araus A.J."/>
            <person name="Petzold A."/>
            <person name="Susuki M."/>
            <person name="Suzuki K.-i.T."/>
            <person name="Hayashi T."/>
            <person name="Toyoda A."/>
            <person name="Oliveira C."/>
            <person name="Osipova E."/>
            <person name="Leigh N.D."/>
            <person name="Simon A."/>
            <person name="Yun M.H."/>
        </authorList>
    </citation>
    <scope>NUCLEOTIDE SEQUENCE</scope>
    <source>
        <strain evidence="7">20211129_DDA</strain>
        <tissue evidence="7">Liver</tissue>
    </source>
</reference>
<dbReference type="Pfam" id="PF00617">
    <property type="entry name" value="RasGEF"/>
    <property type="match status" value="1"/>
</dbReference>
<dbReference type="SUPFAM" id="SSF54236">
    <property type="entry name" value="Ubiquitin-like"/>
    <property type="match status" value="1"/>
</dbReference>
<dbReference type="GO" id="GO:0007265">
    <property type="term" value="P:Ras protein signal transduction"/>
    <property type="evidence" value="ECO:0007669"/>
    <property type="project" value="TreeGrafter"/>
</dbReference>
<proteinExistence type="predicted"/>
<dbReference type="Gene3D" id="1.10.840.10">
    <property type="entry name" value="Ras guanine-nucleotide exchange factors catalytic domain"/>
    <property type="match status" value="1"/>
</dbReference>
<dbReference type="InterPro" id="IPR029071">
    <property type="entry name" value="Ubiquitin-like_domsf"/>
</dbReference>
<feature type="region of interest" description="Disordered" evidence="3">
    <location>
        <begin position="673"/>
        <end position="696"/>
    </location>
</feature>
<name>A0AAV7T8K2_PLEWA</name>
<dbReference type="PROSITE" id="PS00720">
    <property type="entry name" value="RASGEF"/>
    <property type="match status" value="1"/>
</dbReference>
<dbReference type="FunFam" id="1.10.840.10:FF:000005">
    <property type="entry name" value="Ral guanine nucleotide dissociation stimulator isoform 1"/>
    <property type="match status" value="1"/>
</dbReference>
<evidence type="ECO:0000313" key="7">
    <source>
        <dbReference type="EMBL" id="KAJ1172391.1"/>
    </source>
</evidence>
<dbReference type="CDD" id="cd00155">
    <property type="entry name" value="RasGEF"/>
    <property type="match status" value="1"/>
</dbReference>
<dbReference type="CDD" id="cd06224">
    <property type="entry name" value="REM"/>
    <property type="match status" value="1"/>
</dbReference>
<feature type="domain" description="Ras-GEF" evidence="4">
    <location>
        <begin position="377"/>
        <end position="646"/>
    </location>
</feature>
<dbReference type="InterPro" id="IPR000159">
    <property type="entry name" value="RA_dom"/>
</dbReference>
<dbReference type="PANTHER" id="PTHR23113:SF220">
    <property type="entry name" value="RAL GUANINE NUCLEOTIDE DISSOCIATION STIMULATOR-LIKE 3"/>
    <property type="match status" value="1"/>
</dbReference>
<dbReference type="PROSITE" id="PS50200">
    <property type="entry name" value="RA"/>
    <property type="match status" value="1"/>
</dbReference>
<dbReference type="Pfam" id="PF00788">
    <property type="entry name" value="RA"/>
    <property type="match status" value="1"/>
</dbReference>
<comment type="caution">
    <text evidence="7">The sequence shown here is derived from an EMBL/GenBank/DDBJ whole genome shotgun (WGS) entry which is preliminary data.</text>
</comment>
<dbReference type="EMBL" id="JANPWB010000007">
    <property type="protein sequence ID" value="KAJ1172391.1"/>
    <property type="molecule type" value="Genomic_DNA"/>
</dbReference>
<dbReference type="PROSITE" id="PS50009">
    <property type="entry name" value="RASGEF_CAT"/>
    <property type="match status" value="1"/>
</dbReference>
<dbReference type="InterPro" id="IPR036964">
    <property type="entry name" value="RASGEF_cat_dom_sf"/>
</dbReference>
<dbReference type="Gene3D" id="3.10.20.90">
    <property type="entry name" value="Phosphatidylinositol 3-kinase Catalytic Subunit, Chain A, domain 1"/>
    <property type="match status" value="1"/>
</dbReference>
<sequence length="928" mass="104641">MEVSEPKRLGMGLEQVGRSLESLMQTVRPMDSEEHKRRPSERRENPWSPTENREQIEKPKNTLEQLENPTESQQRAGRSTGSWEQLGRSTETREQPLGPIESHEEPISSTDSQEPRSSPAKNQEQTAEASMSICAHRARTERIMVKEITMNPLQEWGEEVEDGAIYGVTLRRVKMEPDGSDSGGHTVDPDTPLMPGCGFVQYKTCKLRTLKAGSLEKLVENLIATDGGSDNTYVPCFLATYRAFTSIEAVLALLLDRKLGCQEEDRSQWPGSPAPNTAGIHRVVRHILSIWMEEYPEDFRQKPQYGSLKIIQDYLRERPPGTEEEKESQQVSRLLQRFHEEDTEEEVRSPYRFSFIAPEDEAEPDVSEEKADLLAFPAEEVAEQLTLMDAELFRRVVPFHCLGCIWSQRDKKEKKHLAPTVRATVAQFNAVTNCVMASVLADVQLRAQQRAKILEKWISIAQKCRVLRNFSSLRAILSALQSNPIYRLKRAWAAVNRESVSTFHKLSDIFSDENNHLTSREILLQEEASAMNSNEHSCKEDSKLCQRSSAQDWNARPLQATVPYLGTFLTDLIMLDTALPDFLENGMINFEKRRKEYDVLSLILRLQQTCQHYCLSPRPQIVNVFVRHRQLTDDQSYRVSRTIEPPADSCPNSPRIRRRLTKRFSSLLLGSEVFGPRQNGDRGGISPSGSSSSCDMEDGLLSPMSCVLDGASAFPKSMLDLPLNSPTSVCSLDDSSSPAVSPTQPKQPVARVSSLPVYNQQIADLCIIRVSMENNHGNLYKSILLTSQDKTPTVILRALQKHNLDSCAPEEFQLIQLLDENREFVIPEKANVYYAMSTSVNFDFILRRKIISGPLPRPSTLAPLSRVPSSPSTLCQTAHAWHASCKQHRAWSPTRLPVPRKCAAHQAAEGRAEEDGRGAVYRFTEAIC</sequence>
<evidence type="ECO:0000313" key="8">
    <source>
        <dbReference type="Proteomes" id="UP001066276"/>
    </source>
</evidence>
<dbReference type="InterPro" id="IPR001895">
    <property type="entry name" value="RASGEF_cat_dom"/>
</dbReference>
<accession>A0AAV7T8K2</accession>
<gene>
    <name evidence="7" type="ORF">NDU88_004238</name>
</gene>
<dbReference type="Proteomes" id="UP001066276">
    <property type="component" value="Chromosome 4_1"/>
</dbReference>
<dbReference type="SUPFAM" id="SSF48366">
    <property type="entry name" value="Ras GEF"/>
    <property type="match status" value="1"/>
</dbReference>